<accession>A0A3M2L121</accession>
<feature type="compositionally biased region" description="Basic and acidic residues" evidence="1">
    <location>
        <begin position="1"/>
        <end position="25"/>
    </location>
</feature>
<feature type="region of interest" description="Disordered" evidence="1">
    <location>
        <begin position="1"/>
        <end position="81"/>
    </location>
</feature>
<feature type="compositionally biased region" description="Low complexity" evidence="1">
    <location>
        <begin position="41"/>
        <end position="52"/>
    </location>
</feature>
<gene>
    <name evidence="2" type="ORF">EBN03_17980</name>
</gene>
<feature type="compositionally biased region" description="Basic and acidic residues" evidence="1">
    <location>
        <begin position="53"/>
        <end position="81"/>
    </location>
</feature>
<dbReference type="EMBL" id="RFFH01000007">
    <property type="protein sequence ID" value="RMI31261.1"/>
    <property type="molecule type" value="Genomic_DNA"/>
</dbReference>
<dbReference type="InterPro" id="IPR036629">
    <property type="entry name" value="YjbJ_sf"/>
</dbReference>
<protein>
    <submittedName>
        <fullName evidence="2">CsbD family protein</fullName>
    </submittedName>
</protein>
<dbReference type="RefSeq" id="WP_122189211.1">
    <property type="nucleotide sequence ID" value="NZ_RFFH01000007.1"/>
</dbReference>
<dbReference type="SUPFAM" id="SSF69047">
    <property type="entry name" value="Hypothetical protein YjbJ"/>
    <property type="match status" value="1"/>
</dbReference>
<dbReference type="AlphaFoldDB" id="A0A3M2L121"/>
<evidence type="ECO:0000313" key="2">
    <source>
        <dbReference type="EMBL" id="RMI31261.1"/>
    </source>
</evidence>
<evidence type="ECO:0000256" key="1">
    <source>
        <dbReference type="SAM" id="MobiDB-lite"/>
    </source>
</evidence>
<sequence length="81" mass="8631">MNESHSGPRDAAEGVVEDVKGKVKDAAGTLTGNEELKREGQAQQDRAAAQREAAGKEAEAQRARGEAEVHRARQAGHAEQK</sequence>
<dbReference type="Proteomes" id="UP000279275">
    <property type="component" value="Unassembled WGS sequence"/>
</dbReference>
<comment type="caution">
    <text evidence="2">The sequence shown here is derived from an EMBL/GenBank/DDBJ whole genome shotgun (WGS) entry which is preliminary data.</text>
</comment>
<evidence type="ECO:0000313" key="3">
    <source>
        <dbReference type="Proteomes" id="UP000279275"/>
    </source>
</evidence>
<organism evidence="2 3">
    <name type="scientific">Nocardia stercoris</name>
    <dbReference type="NCBI Taxonomy" id="2483361"/>
    <lineage>
        <taxon>Bacteria</taxon>
        <taxon>Bacillati</taxon>
        <taxon>Actinomycetota</taxon>
        <taxon>Actinomycetes</taxon>
        <taxon>Mycobacteriales</taxon>
        <taxon>Nocardiaceae</taxon>
        <taxon>Nocardia</taxon>
    </lineage>
</organism>
<keyword evidence="3" id="KW-1185">Reference proteome</keyword>
<proteinExistence type="predicted"/>
<reference evidence="2 3" key="1">
    <citation type="submission" date="2018-10" db="EMBL/GenBank/DDBJ databases">
        <title>Isolation from cow dung.</title>
        <authorList>
            <person name="Ling L."/>
        </authorList>
    </citation>
    <scope>NUCLEOTIDE SEQUENCE [LARGE SCALE GENOMIC DNA]</scope>
    <source>
        <strain evidence="2 3">NEAU-LL90</strain>
    </source>
</reference>
<name>A0A3M2L121_9NOCA</name>